<evidence type="ECO:0000313" key="15">
    <source>
        <dbReference type="Proteomes" id="UP000037510"/>
    </source>
</evidence>
<evidence type="ECO:0000256" key="12">
    <source>
        <dbReference type="RuleBase" id="RU000679"/>
    </source>
</evidence>
<evidence type="ECO:0000256" key="7">
    <source>
        <dbReference type="ARBA" id="ARBA00023053"/>
    </source>
</evidence>
<dbReference type="Proteomes" id="UP000037510">
    <property type="component" value="Unassembled WGS sequence"/>
</dbReference>
<keyword evidence="3 12" id="KW-0813">Transport</keyword>
<dbReference type="GO" id="GO:0015280">
    <property type="term" value="F:ligand-gated sodium channel activity"/>
    <property type="evidence" value="ECO:0007669"/>
    <property type="project" value="TreeGrafter"/>
</dbReference>
<reference evidence="14 15" key="1">
    <citation type="journal article" date="2015" name="Genome Biol. Evol.">
        <title>The genome of winter moth (Operophtera brumata) provides a genomic perspective on sexual dimorphism and phenology.</title>
        <authorList>
            <person name="Derks M.F."/>
            <person name="Smit S."/>
            <person name="Salis L."/>
            <person name="Schijlen E."/>
            <person name="Bossers A."/>
            <person name="Mateman C."/>
            <person name="Pijl A.S."/>
            <person name="de Ridder D."/>
            <person name="Groenen M.A."/>
            <person name="Visser M.E."/>
            <person name="Megens H.J."/>
        </authorList>
    </citation>
    <scope>NUCLEOTIDE SEQUENCE [LARGE SCALE GENOMIC DNA]</scope>
    <source>
        <strain evidence="14">WM2013NL</strain>
        <tissue evidence="14">Head and thorax</tissue>
    </source>
</reference>
<evidence type="ECO:0000313" key="14">
    <source>
        <dbReference type="EMBL" id="KOB76548.1"/>
    </source>
</evidence>
<keyword evidence="5 12" id="KW-0812">Transmembrane</keyword>
<comment type="subcellular location">
    <subcellularLocation>
        <location evidence="1">Membrane</location>
        <topology evidence="1">Multi-pass membrane protein</topology>
    </subcellularLocation>
</comment>
<keyword evidence="7" id="KW-0915">Sodium</keyword>
<evidence type="ECO:0000256" key="8">
    <source>
        <dbReference type="ARBA" id="ARBA00023065"/>
    </source>
</evidence>
<evidence type="ECO:0000256" key="3">
    <source>
        <dbReference type="ARBA" id="ARBA00022448"/>
    </source>
</evidence>
<comment type="caution">
    <text evidence="14">The sequence shown here is derived from an EMBL/GenBank/DDBJ whole genome shotgun (WGS) entry which is preliminary data.</text>
</comment>
<evidence type="ECO:0000256" key="9">
    <source>
        <dbReference type="ARBA" id="ARBA00023136"/>
    </source>
</evidence>
<dbReference type="GO" id="GO:0005886">
    <property type="term" value="C:plasma membrane"/>
    <property type="evidence" value="ECO:0007669"/>
    <property type="project" value="TreeGrafter"/>
</dbReference>
<dbReference type="AlphaFoldDB" id="A0A0L7LLW2"/>
<keyword evidence="15" id="KW-1185">Reference proteome</keyword>
<dbReference type="Gene3D" id="1.10.287.770">
    <property type="entry name" value="YojJ-like"/>
    <property type="match status" value="1"/>
</dbReference>
<evidence type="ECO:0000256" key="2">
    <source>
        <dbReference type="ARBA" id="ARBA00007193"/>
    </source>
</evidence>
<dbReference type="PRINTS" id="PR01078">
    <property type="entry name" value="AMINACHANNEL"/>
</dbReference>
<organism evidence="14 15">
    <name type="scientific">Operophtera brumata</name>
    <name type="common">Winter moth</name>
    <name type="synonym">Phalaena brumata</name>
    <dbReference type="NCBI Taxonomy" id="104452"/>
    <lineage>
        <taxon>Eukaryota</taxon>
        <taxon>Metazoa</taxon>
        <taxon>Ecdysozoa</taxon>
        <taxon>Arthropoda</taxon>
        <taxon>Hexapoda</taxon>
        <taxon>Insecta</taxon>
        <taxon>Pterygota</taxon>
        <taxon>Neoptera</taxon>
        <taxon>Endopterygota</taxon>
        <taxon>Lepidoptera</taxon>
        <taxon>Glossata</taxon>
        <taxon>Ditrysia</taxon>
        <taxon>Geometroidea</taxon>
        <taxon>Geometridae</taxon>
        <taxon>Larentiinae</taxon>
        <taxon>Operophtera</taxon>
    </lineage>
</organism>
<keyword evidence="8 12" id="KW-0406">Ion transport</keyword>
<protein>
    <submittedName>
        <fullName evidence="14">Gonad-specific amiloride-sensitive sodium channel 1</fullName>
    </submittedName>
</protein>
<evidence type="ECO:0000256" key="10">
    <source>
        <dbReference type="ARBA" id="ARBA00023201"/>
    </source>
</evidence>
<dbReference type="InterPro" id="IPR001873">
    <property type="entry name" value="ENaC"/>
</dbReference>
<dbReference type="Gene3D" id="1.10.287.820">
    <property type="entry name" value="Acid-sensing ion channel domain"/>
    <property type="match status" value="1"/>
</dbReference>
<dbReference type="PANTHER" id="PTHR11690">
    <property type="entry name" value="AMILORIDE-SENSITIVE SODIUM CHANNEL-RELATED"/>
    <property type="match status" value="1"/>
</dbReference>
<sequence length="546" mass="63278">MTNEVENITYVYGDVCLRKQRRKRQKLLILDLFLDYAKNSTLHGLRYITEKGLTTIEKLFWISTFVISVIFCSFLIKNVYVKWKTSPVIVTVSERLVSVGEVPFPSVTICPQIKCKATVYNFSAETDSHSADYYNESLHGELAKYGDISMVCGFPYMAMKYHRNYTNASIIDNIDKVAPTSEDVFIFCYWRKSPANCTKMFKKVYTAEGLCFNMNGLAAEEMFRETVQMDYKYSERDELMNGWSLEEDYSSTDKISFPERGSENSARPDLVVTLQNRAEDSDALCNVVNSGYKIYIQHPADFPQSSLYYYAALDRQVSSLAISFNVLSTSDTLENYAPETRQCYFPADRQLYYFKIYTAKNCRAECLSNYTFKECGCVGYYMPHDNSSQICAENKLWCMEDAHDNMVNEELRLELAKNATGCRCLPACNSVEYDAEILKTEFHFKRFMRSIKEIYHIDFDNTTNYSKIEMYFKKPHFVSMRRSELFGLTDFLANIGGLLGVFLGFSFLSFIEILYFITLRVGCTLKRDLKDEKKTRTNSFKLEKEK</sequence>
<name>A0A0L7LLW2_OPEBR</name>
<evidence type="ECO:0000256" key="13">
    <source>
        <dbReference type="SAM" id="Phobius"/>
    </source>
</evidence>
<evidence type="ECO:0000256" key="6">
    <source>
        <dbReference type="ARBA" id="ARBA00022989"/>
    </source>
</evidence>
<evidence type="ECO:0000256" key="11">
    <source>
        <dbReference type="ARBA" id="ARBA00023303"/>
    </source>
</evidence>
<keyword evidence="10 12" id="KW-0739">Sodium transport</keyword>
<evidence type="ECO:0000256" key="5">
    <source>
        <dbReference type="ARBA" id="ARBA00022692"/>
    </source>
</evidence>
<evidence type="ECO:0000256" key="4">
    <source>
        <dbReference type="ARBA" id="ARBA00022461"/>
    </source>
</evidence>
<keyword evidence="4 12" id="KW-0894">Sodium channel</keyword>
<keyword evidence="11 12" id="KW-0407">Ion channel</keyword>
<keyword evidence="6 13" id="KW-1133">Transmembrane helix</keyword>
<evidence type="ECO:0000256" key="1">
    <source>
        <dbReference type="ARBA" id="ARBA00004141"/>
    </source>
</evidence>
<gene>
    <name evidence="14" type="ORF">OBRU01_03400</name>
</gene>
<comment type="similarity">
    <text evidence="2 12">Belongs to the amiloride-sensitive sodium channel (TC 1.A.6) family.</text>
</comment>
<dbReference type="STRING" id="104452.A0A0L7LLW2"/>
<proteinExistence type="inferred from homology"/>
<dbReference type="Pfam" id="PF00858">
    <property type="entry name" value="ASC"/>
    <property type="match status" value="1"/>
</dbReference>
<feature type="transmembrane region" description="Helical" evidence="13">
    <location>
        <begin position="59"/>
        <end position="76"/>
    </location>
</feature>
<keyword evidence="9 13" id="KW-0472">Membrane</keyword>
<feature type="transmembrane region" description="Helical" evidence="13">
    <location>
        <begin position="491"/>
        <end position="517"/>
    </location>
</feature>
<dbReference type="PANTHER" id="PTHR11690:SF288">
    <property type="entry name" value="AMILORIDE-SENSITIVE NA+ CHANNEL-RELATED"/>
    <property type="match status" value="1"/>
</dbReference>
<accession>A0A0L7LLW2</accession>
<dbReference type="EMBL" id="JTDY01000591">
    <property type="protein sequence ID" value="KOB76548.1"/>
    <property type="molecule type" value="Genomic_DNA"/>
</dbReference>